<dbReference type="GeneID" id="18820454"/>
<gene>
    <name evidence="1" type="ORF">SERLADRAFT_474270</name>
</gene>
<accession>F8P4U8</accession>
<sequence>MCMMLISPSNLMIGLGSEASTHSHSPLSLSPTRTNKGLLDYWIMLIRRQRNNPRDLPKSYKRVRELPEACKVKEEIVLKETGLKDEDLPWKTIIDPYGHHR</sequence>
<dbReference type="RefSeq" id="XP_007321421.1">
    <property type="nucleotide sequence ID" value="XM_007321359.1"/>
</dbReference>
<dbReference type="HOGENOM" id="CLU_2293400_0_0_1"/>
<dbReference type="AlphaFoldDB" id="F8P4U8"/>
<dbReference type="OrthoDB" id="3170088at2759"/>
<dbReference type="EMBL" id="GL945438">
    <property type="protein sequence ID" value="EGO21635.1"/>
    <property type="molecule type" value="Genomic_DNA"/>
</dbReference>
<organism evidence="2">
    <name type="scientific">Serpula lacrymans var. lacrymans (strain S7.9)</name>
    <name type="common">Dry rot fungus</name>
    <dbReference type="NCBI Taxonomy" id="578457"/>
    <lineage>
        <taxon>Eukaryota</taxon>
        <taxon>Fungi</taxon>
        <taxon>Dikarya</taxon>
        <taxon>Basidiomycota</taxon>
        <taxon>Agaricomycotina</taxon>
        <taxon>Agaricomycetes</taxon>
        <taxon>Agaricomycetidae</taxon>
        <taxon>Boletales</taxon>
        <taxon>Coniophorineae</taxon>
        <taxon>Serpulaceae</taxon>
        <taxon>Serpula</taxon>
    </lineage>
</organism>
<proteinExistence type="predicted"/>
<evidence type="ECO:0000313" key="2">
    <source>
        <dbReference type="Proteomes" id="UP000008064"/>
    </source>
</evidence>
<protein>
    <submittedName>
        <fullName evidence="1">Uncharacterized protein</fullName>
    </submittedName>
</protein>
<evidence type="ECO:0000313" key="1">
    <source>
        <dbReference type="EMBL" id="EGO21635.1"/>
    </source>
</evidence>
<name>F8P4U8_SERL9</name>
<reference evidence="2" key="1">
    <citation type="journal article" date="2011" name="Science">
        <title>The plant cell wall-decomposing machinery underlies the functional diversity of forest fungi.</title>
        <authorList>
            <person name="Eastwood D.C."/>
            <person name="Floudas D."/>
            <person name="Binder M."/>
            <person name="Majcherczyk A."/>
            <person name="Schneider P."/>
            <person name="Aerts A."/>
            <person name="Asiegbu F.O."/>
            <person name="Baker S.E."/>
            <person name="Barry K."/>
            <person name="Bendiksby M."/>
            <person name="Blumentritt M."/>
            <person name="Coutinho P.M."/>
            <person name="Cullen D."/>
            <person name="de Vries R.P."/>
            <person name="Gathman A."/>
            <person name="Goodell B."/>
            <person name="Henrissat B."/>
            <person name="Ihrmark K."/>
            <person name="Kauserud H."/>
            <person name="Kohler A."/>
            <person name="LaButti K."/>
            <person name="Lapidus A."/>
            <person name="Lavin J.L."/>
            <person name="Lee Y.-H."/>
            <person name="Lindquist E."/>
            <person name="Lilly W."/>
            <person name="Lucas S."/>
            <person name="Morin E."/>
            <person name="Murat C."/>
            <person name="Oguiza J.A."/>
            <person name="Park J."/>
            <person name="Pisabarro A.G."/>
            <person name="Riley R."/>
            <person name="Rosling A."/>
            <person name="Salamov A."/>
            <person name="Schmidt O."/>
            <person name="Schmutz J."/>
            <person name="Skrede I."/>
            <person name="Stenlid J."/>
            <person name="Wiebenga A."/>
            <person name="Xie X."/>
            <person name="Kuees U."/>
            <person name="Hibbett D.S."/>
            <person name="Hoffmeister D."/>
            <person name="Hoegberg N."/>
            <person name="Martin F."/>
            <person name="Grigoriev I.V."/>
            <person name="Watkinson S.C."/>
        </authorList>
    </citation>
    <scope>NUCLEOTIDE SEQUENCE [LARGE SCALE GENOMIC DNA]</scope>
    <source>
        <strain evidence="2">S7.9</strain>
    </source>
</reference>
<dbReference type="KEGG" id="sla:SERLADRAFT_474270"/>
<dbReference type="Proteomes" id="UP000008064">
    <property type="component" value="Unassembled WGS sequence"/>
</dbReference>